<dbReference type="GO" id="GO:0005524">
    <property type="term" value="F:ATP binding"/>
    <property type="evidence" value="ECO:0007669"/>
    <property type="project" value="UniProtKB-UniRule"/>
</dbReference>
<dbReference type="PROSITE" id="PS00109">
    <property type="entry name" value="PROTEIN_KINASE_TYR"/>
    <property type="match status" value="1"/>
</dbReference>
<dbReference type="FunFam" id="3.30.200.20:FF:000162">
    <property type="entry name" value="Adenine nucleotide alpha hydrolase-like domain kinase"/>
    <property type="match status" value="1"/>
</dbReference>
<evidence type="ECO:0000256" key="3">
    <source>
        <dbReference type="ARBA" id="ARBA00022840"/>
    </source>
</evidence>
<feature type="compositionally biased region" description="Basic and acidic residues" evidence="5">
    <location>
        <begin position="289"/>
        <end position="300"/>
    </location>
</feature>
<dbReference type="FunFam" id="1.10.510.10:FF:000095">
    <property type="entry name" value="protein STRUBBELIG-RECEPTOR FAMILY 8"/>
    <property type="match status" value="1"/>
</dbReference>
<name>A0A2Z7C4D4_9LAMI</name>
<evidence type="ECO:0000313" key="8">
    <source>
        <dbReference type="Proteomes" id="UP000250235"/>
    </source>
</evidence>
<dbReference type="GO" id="GO:0004713">
    <property type="term" value="F:protein tyrosine kinase activity"/>
    <property type="evidence" value="ECO:0007669"/>
    <property type="project" value="InterPro"/>
</dbReference>
<evidence type="ECO:0000259" key="6">
    <source>
        <dbReference type="PROSITE" id="PS50011"/>
    </source>
</evidence>
<dbReference type="Gene3D" id="3.30.200.20">
    <property type="entry name" value="Phosphorylase Kinase, domain 1"/>
    <property type="match status" value="1"/>
</dbReference>
<evidence type="ECO:0000256" key="4">
    <source>
        <dbReference type="PROSITE-ProRule" id="PRU10141"/>
    </source>
</evidence>
<feature type="domain" description="Protein kinase" evidence="6">
    <location>
        <begin position="358"/>
        <end position="631"/>
    </location>
</feature>
<dbReference type="Proteomes" id="UP000250235">
    <property type="component" value="Unassembled WGS sequence"/>
</dbReference>
<feature type="binding site" evidence="4">
    <location>
        <position position="386"/>
    </location>
    <ligand>
        <name>ATP</name>
        <dbReference type="ChEBI" id="CHEBI:30616"/>
    </ligand>
</feature>
<keyword evidence="2 4" id="KW-0547">Nucleotide-binding</keyword>
<evidence type="ECO:0000256" key="5">
    <source>
        <dbReference type="SAM" id="MobiDB-lite"/>
    </source>
</evidence>
<sequence>MDSLITSAMALQSSFFNHSLLDDFTAPHAGYGIYQDDPGKYAPNILFLIRNTTKNMETNSGGLEDRNKDEFMHTIHNIRMHGGIIRSGDTITVLGVLHKVLHPMGYQMQVAPDNFLGTSHIRAMEEEVSKKVDLYVGMLQYSAEECDDEGVDIEVKITAGNPMRKVSIQEVATSNATWVILDRFLRKETRFYLKHISCKVALVLDNLSLEVLRHTYTNKETEYSEEEFYTLSKPVTIPPVQENEHEQSEISESYPASSNSQETSYDMAKSTSSVLNSRSHSFSSLEDTGPNHKQEEPGYHTKVDVKFKVSPSMILKQRRKPGRQRSDVPALCIGCGLKTELDTTRYSYSEIQLATDNFSMDKLLGEGGYGRVYKGVLKDGQQIAAKVRKEASTQGFSEFHSEVYVLNFARHKNIVMLLGYCCKENLNILVYEYICNKSLDWHLFDNPNQVLEWHRRHAIAIGTATGLRFLHEECRGSPIIHRDVRPSNILITHDFVPMLADFGLAKWTTNVDDIQTRILGTLGYLAPEYTENGIVSVRTDVYAFGIVLIQLMSGRKAVDLTREDCQPSLRQWALSLIQKLALHELADPRLGESYNTHQLYHMARTAFLCLQTDPEMRPSMAEVTFSILSLLISTIAKP</sequence>
<dbReference type="OrthoDB" id="310217at2759"/>
<dbReference type="InterPro" id="IPR011009">
    <property type="entry name" value="Kinase-like_dom_sf"/>
</dbReference>
<dbReference type="EMBL" id="KQ999390">
    <property type="protein sequence ID" value="KZV41756.1"/>
    <property type="molecule type" value="Genomic_DNA"/>
</dbReference>
<dbReference type="Gene3D" id="1.10.510.10">
    <property type="entry name" value="Transferase(Phosphotransferase) domain 1"/>
    <property type="match status" value="1"/>
</dbReference>
<keyword evidence="8" id="KW-1185">Reference proteome</keyword>
<keyword evidence="3 4" id="KW-0067">ATP-binding</keyword>
<evidence type="ECO:0000256" key="2">
    <source>
        <dbReference type="ARBA" id="ARBA00022741"/>
    </source>
</evidence>
<dbReference type="PROSITE" id="PS50011">
    <property type="entry name" value="PROTEIN_KINASE_DOM"/>
    <property type="match status" value="1"/>
</dbReference>
<dbReference type="GO" id="GO:0004674">
    <property type="term" value="F:protein serine/threonine kinase activity"/>
    <property type="evidence" value="ECO:0007669"/>
    <property type="project" value="UniProtKB-KW"/>
</dbReference>
<dbReference type="PROSITE" id="PS00107">
    <property type="entry name" value="PROTEIN_KINASE_ATP"/>
    <property type="match status" value="1"/>
</dbReference>
<dbReference type="SUPFAM" id="SSF56112">
    <property type="entry name" value="Protein kinase-like (PK-like)"/>
    <property type="match status" value="1"/>
</dbReference>
<dbReference type="InterPro" id="IPR008266">
    <property type="entry name" value="Tyr_kinase_AS"/>
</dbReference>
<feature type="compositionally biased region" description="Polar residues" evidence="5">
    <location>
        <begin position="250"/>
        <end position="286"/>
    </location>
</feature>
<accession>A0A2Z7C4D4</accession>
<feature type="region of interest" description="Disordered" evidence="5">
    <location>
        <begin position="241"/>
        <end position="300"/>
    </location>
</feature>
<organism evidence="7 8">
    <name type="scientific">Dorcoceras hygrometricum</name>
    <dbReference type="NCBI Taxonomy" id="472368"/>
    <lineage>
        <taxon>Eukaryota</taxon>
        <taxon>Viridiplantae</taxon>
        <taxon>Streptophyta</taxon>
        <taxon>Embryophyta</taxon>
        <taxon>Tracheophyta</taxon>
        <taxon>Spermatophyta</taxon>
        <taxon>Magnoliopsida</taxon>
        <taxon>eudicotyledons</taxon>
        <taxon>Gunneridae</taxon>
        <taxon>Pentapetalae</taxon>
        <taxon>asterids</taxon>
        <taxon>lamiids</taxon>
        <taxon>Lamiales</taxon>
        <taxon>Gesneriaceae</taxon>
        <taxon>Didymocarpoideae</taxon>
        <taxon>Trichosporeae</taxon>
        <taxon>Loxocarpinae</taxon>
        <taxon>Dorcoceras</taxon>
    </lineage>
</organism>
<dbReference type="InterPro" id="IPR000719">
    <property type="entry name" value="Prot_kinase_dom"/>
</dbReference>
<dbReference type="PANTHER" id="PTHR47989">
    <property type="entry name" value="OS01G0750732 PROTEIN"/>
    <property type="match status" value="1"/>
</dbReference>
<evidence type="ECO:0000256" key="1">
    <source>
        <dbReference type="ARBA" id="ARBA00022527"/>
    </source>
</evidence>
<reference evidence="7 8" key="1">
    <citation type="journal article" date="2015" name="Proc. Natl. Acad. Sci. U.S.A.">
        <title>The resurrection genome of Boea hygrometrica: A blueprint for survival of dehydration.</title>
        <authorList>
            <person name="Xiao L."/>
            <person name="Yang G."/>
            <person name="Zhang L."/>
            <person name="Yang X."/>
            <person name="Zhao S."/>
            <person name="Ji Z."/>
            <person name="Zhou Q."/>
            <person name="Hu M."/>
            <person name="Wang Y."/>
            <person name="Chen M."/>
            <person name="Xu Y."/>
            <person name="Jin H."/>
            <person name="Xiao X."/>
            <person name="Hu G."/>
            <person name="Bao F."/>
            <person name="Hu Y."/>
            <person name="Wan P."/>
            <person name="Li L."/>
            <person name="Deng X."/>
            <person name="Kuang T."/>
            <person name="Xiang C."/>
            <person name="Zhu J.K."/>
            <person name="Oliver M.J."/>
            <person name="He Y."/>
        </authorList>
    </citation>
    <scope>NUCLEOTIDE SEQUENCE [LARGE SCALE GENOMIC DNA]</scope>
    <source>
        <strain evidence="8">cv. XS01</strain>
    </source>
</reference>
<dbReference type="PANTHER" id="PTHR47989:SF14">
    <property type="entry name" value="INACTIVE PROTEIN KINASE SELMODRAFT_444075"/>
    <property type="match status" value="1"/>
</dbReference>
<proteinExistence type="predicted"/>
<dbReference type="InterPro" id="IPR020635">
    <property type="entry name" value="Tyr_kinase_cat_dom"/>
</dbReference>
<dbReference type="SMART" id="SM00219">
    <property type="entry name" value="TyrKc"/>
    <property type="match status" value="1"/>
</dbReference>
<evidence type="ECO:0000313" key="7">
    <source>
        <dbReference type="EMBL" id="KZV41756.1"/>
    </source>
</evidence>
<keyword evidence="1" id="KW-0723">Serine/threonine-protein kinase</keyword>
<keyword evidence="7" id="KW-0418">Kinase</keyword>
<dbReference type="Pfam" id="PF00069">
    <property type="entry name" value="Pkinase"/>
    <property type="match status" value="1"/>
</dbReference>
<gene>
    <name evidence="7" type="ORF">F511_22567</name>
</gene>
<dbReference type="AlphaFoldDB" id="A0A2Z7C4D4"/>
<dbReference type="InterPro" id="IPR017441">
    <property type="entry name" value="Protein_kinase_ATP_BS"/>
</dbReference>
<keyword evidence="7" id="KW-0808">Transferase</keyword>
<protein>
    <submittedName>
        <fullName evidence="7">Inactive protein kinase</fullName>
    </submittedName>
</protein>